<dbReference type="PANTHER" id="PTHR38590:SF1">
    <property type="entry name" value="BLL0828 PROTEIN"/>
    <property type="match status" value="1"/>
</dbReference>
<dbReference type="Gene3D" id="3.40.960.10">
    <property type="entry name" value="VSR Endonuclease"/>
    <property type="match status" value="1"/>
</dbReference>
<name>A0A931HXY5_9HYPH</name>
<keyword evidence="3" id="KW-1185">Reference proteome</keyword>
<dbReference type="InterPro" id="IPR047216">
    <property type="entry name" value="Endonuclease_DUF559_bact"/>
</dbReference>
<reference evidence="2" key="1">
    <citation type="submission" date="2020-12" db="EMBL/GenBank/DDBJ databases">
        <title>Methylobrevis albus sp. nov., isolated from fresh water lack sediment.</title>
        <authorList>
            <person name="Zou Q."/>
        </authorList>
    </citation>
    <scope>NUCLEOTIDE SEQUENCE</scope>
    <source>
        <strain evidence="2">L22</strain>
    </source>
</reference>
<comment type="caution">
    <text evidence="2">The sequence shown here is derived from an EMBL/GenBank/DDBJ whole genome shotgun (WGS) entry which is preliminary data.</text>
</comment>
<dbReference type="GO" id="GO:0004519">
    <property type="term" value="F:endonuclease activity"/>
    <property type="evidence" value="ECO:0007669"/>
    <property type="project" value="UniProtKB-KW"/>
</dbReference>
<feature type="domain" description="DUF559" evidence="1">
    <location>
        <begin position="4"/>
        <end position="108"/>
    </location>
</feature>
<evidence type="ECO:0000313" key="2">
    <source>
        <dbReference type="EMBL" id="MBH0236312.1"/>
    </source>
</evidence>
<proteinExistence type="predicted"/>
<protein>
    <submittedName>
        <fullName evidence="2">Endonuclease domain-containing protein</fullName>
    </submittedName>
</protein>
<dbReference type="Proteomes" id="UP000631694">
    <property type="component" value="Unassembled WGS sequence"/>
</dbReference>
<evidence type="ECO:0000313" key="3">
    <source>
        <dbReference type="Proteomes" id="UP000631694"/>
    </source>
</evidence>
<accession>A0A931HXY5</accession>
<sequence>MQPVARRLRKEMTEHERRLWYRVRAHRFEGFGFRRQVPIGPYVVDFLCAEAKLVVELDGDSHGEQRQQARDATRDDYLTTEGYRILRIWNFEIMDDFDAVLDRLLAELSGASVAA</sequence>
<keyword evidence="2" id="KW-0255">Endonuclease</keyword>
<dbReference type="AlphaFoldDB" id="A0A931HXY5"/>
<dbReference type="InterPro" id="IPR011335">
    <property type="entry name" value="Restrct_endonuc-II-like"/>
</dbReference>
<dbReference type="PANTHER" id="PTHR38590">
    <property type="entry name" value="BLL0828 PROTEIN"/>
    <property type="match status" value="1"/>
</dbReference>
<dbReference type="EMBL" id="JADZLT010000036">
    <property type="protein sequence ID" value="MBH0236312.1"/>
    <property type="molecule type" value="Genomic_DNA"/>
</dbReference>
<dbReference type="InterPro" id="IPR007569">
    <property type="entry name" value="DUF559"/>
</dbReference>
<dbReference type="SUPFAM" id="SSF52980">
    <property type="entry name" value="Restriction endonuclease-like"/>
    <property type="match status" value="1"/>
</dbReference>
<keyword evidence="2" id="KW-0378">Hydrolase</keyword>
<evidence type="ECO:0000259" key="1">
    <source>
        <dbReference type="Pfam" id="PF04480"/>
    </source>
</evidence>
<keyword evidence="2" id="KW-0540">Nuclease</keyword>
<dbReference type="CDD" id="cd01038">
    <property type="entry name" value="Endonuclease_DUF559"/>
    <property type="match status" value="1"/>
</dbReference>
<gene>
    <name evidence="2" type="ORF">I5731_00620</name>
</gene>
<dbReference type="Pfam" id="PF04480">
    <property type="entry name" value="DUF559"/>
    <property type="match status" value="1"/>
</dbReference>
<organism evidence="2 3">
    <name type="scientific">Methylobrevis albus</name>
    <dbReference type="NCBI Taxonomy" id="2793297"/>
    <lineage>
        <taxon>Bacteria</taxon>
        <taxon>Pseudomonadati</taxon>
        <taxon>Pseudomonadota</taxon>
        <taxon>Alphaproteobacteria</taxon>
        <taxon>Hyphomicrobiales</taxon>
        <taxon>Pleomorphomonadaceae</taxon>
        <taxon>Methylobrevis</taxon>
    </lineage>
</organism>